<keyword evidence="2" id="KW-1185">Reference proteome</keyword>
<evidence type="ECO:0000313" key="2">
    <source>
        <dbReference type="Proteomes" id="UP001187192"/>
    </source>
</evidence>
<name>A0AA88E4G9_FICCA</name>
<evidence type="ECO:0000313" key="1">
    <source>
        <dbReference type="EMBL" id="GMN66973.1"/>
    </source>
</evidence>
<organism evidence="1 2">
    <name type="scientific">Ficus carica</name>
    <name type="common">Common fig</name>
    <dbReference type="NCBI Taxonomy" id="3494"/>
    <lineage>
        <taxon>Eukaryota</taxon>
        <taxon>Viridiplantae</taxon>
        <taxon>Streptophyta</taxon>
        <taxon>Embryophyta</taxon>
        <taxon>Tracheophyta</taxon>
        <taxon>Spermatophyta</taxon>
        <taxon>Magnoliopsida</taxon>
        <taxon>eudicotyledons</taxon>
        <taxon>Gunneridae</taxon>
        <taxon>Pentapetalae</taxon>
        <taxon>rosids</taxon>
        <taxon>fabids</taxon>
        <taxon>Rosales</taxon>
        <taxon>Moraceae</taxon>
        <taxon>Ficeae</taxon>
        <taxon>Ficus</taxon>
    </lineage>
</organism>
<dbReference type="EMBL" id="BTGU01000388">
    <property type="protein sequence ID" value="GMN66973.1"/>
    <property type="molecule type" value="Genomic_DNA"/>
</dbReference>
<reference evidence="1" key="1">
    <citation type="submission" date="2023-07" db="EMBL/GenBank/DDBJ databases">
        <title>draft genome sequence of fig (Ficus carica).</title>
        <authorList>
            <person name="Takahashi T."/>
            <person name="Nishimura K."/>
        </authorList>
    </citation>
    <scope>NUCLEOTIDE SEQUENCE</scope>
</reference>
<dbReference type="Proteomes" id="UP001187192">
    <property type="component" value="Unassembled WGS sequence"/>
</dbReference>
<accession>A0AA88E4G9</accession>
<dbReference type="AlphaFoldDB" id="A0AA88E4G9"/>
<proteinExistence type="predicted"/>
<protein>
    <submittedName>
        <fullName evidence="1">Uncharacterized protein</fullName>
    </submittedName>
</protein>
<comment type="caution">
    <text evidence="1">The sequence shown here is derived from an EMBL/GenBank/DDBJ whole genome shotgun (WGS) entry which is preliminary data.</text>
</comment>
<gene>
    <name evidence="1" type="ORF">TIFTF001_036039</name>
</gene>
<sequence>MAVSAALFPTAPRLPPPSPIWFIPPAPSSVLSLSRCSTSIFPEFFALLFTPNNVPISSLWFNAEFWLLESPEICRDFEIPNSLISFLGFLPPQHIVDSHRRPRAPAVSVHRTPGLGTKWGADWGPRSDLDDGFVLPTISEQRNQLNDRLLPALIRLH</sequence>